<reference evidence="3 4" key="1">
    <citation type="submission" date="2019-07" db="EMBL/GenBank/DDBJ databases">
        <title>New species of Amycolatopsis and Streptomyces.</title>
        <authorList>
            <person name="Duangmal K."/>
            <person name="Teo W.F.A."/>
            <person name="Lipun K."/>
        </authorList>
    </citation>
    <scope>NUCLEOTIDE SEQUENCE [LARGE SCALE GENOMIC DNA]</scope>
    <source>
        <strain evidence="3 4">NBRC 109810</strain>
    </source>
</reference>
<sequence>MYWYFTLWHDNGAVECIHDALRGRLREADSRDAKPSTGLIDSQSVRTADTVPAATRGFDTGKKAKGRKRFIVTDILGLLLAVHVVAARIQDRDDGKRPLPWTRLDHPTVRKVWADQGFAGRRIEWTAQILGRGLKAVRKAPAQQAQLMNAITSGSDSGTM</sequence>
<dbReference type="EMBL" id="VJZD01000016">
    <property type="protein sequence ID" value="MPY30925.1"/>
    <property type="molecule type" value="Genomic_DNA"/>
</dbReference>
<dbReference type="AlphaFoldDB" id="A0A5N8VAE3"/>
<dbReference type="GO" id="GO:0003677">
    <property type="term" value="F:DNA binding"/>
    <property type="evidence" value="ECO:0007669"/>
    <property type="project" value="InterPro"/>
</dbReference>
<comment type="caution">
    <text evidence="3">The sequence shown here is derived from an EMBL/GenBank/DDBJ whole genome shotgun (WGS) entry which is preliminary data.</text>
</comment>
<keyword evidence="1" id="KW-0812">Transmembrane</keyword>
<keyword evidence="4" id="KW-1185">Reference proteome</keyword>
<accession>A0A5N8VAE3</accession>
<feature type="domain" description="Transposase IS4-like" evidence="2">
    <location>
        <begin position="34"/>
        <end position="129"/>
    </location>
</feature>
<gene>
    <name evidence="3" type="ORF">FNH09_06220</name>
</gene>
<dbReference type="PANTHER" id="PTHR30007">
    <property type="entry name" value="PHP DOMAIN PROTEIN"/>
    <property type="match status" value="1"/>
</dbReference>
<dbReference type="InterPro" id="IPR002559">
    <property type="entry name" value="Transposase_11"/>
</dbReference>
<keyword evidence="1" id="KW-1133">Transmembrane helix</keyword>
<organism evidence="3 4">
    <name type="scientific">Streptomyces adustus</name>
    <dbReference type="NCBI Taxonomy" id="1609272"/>
    <lineage>
        <taxon>Bacteria</taxon>
        <taxon>Bacillati</taxon>
        <taxon>Actinomycetota</taxon>
        <taxon>Actinomycetes</taxon>
        <taxon>Kitasatosporales</taxon>
        <taxon>Streptomycetaceae</taxon>
        <taxon>Streptomyces</taxon>
    </lineage>
</organism>
<evidence type="ECO:0000259" key="2">
    <source>
        <dbReference type="Pfam" id="PF01609"/>
    </source>
</evidence>
<dbReference type="GO" id="GO:0004803">
    <property type="term" value="F:transposase activity"/>
    <property type="evidence" value="ECO:0007669"/>
    <property type="project" value="InterPro"/>
</dbReference>
<evidence type="ECO:0000256" key="1">
    <source>
        <dbReference type="SAM" id="Phobius"/>
    </source>
</evidence>
<feature type="transmembrane region" description="Helical" evidence="1">
    <location>
        <begin position="70"/>
        <end position="89"/>
    </location>
</feature>
<keyword evidence="1" id="KW-0472">Membrane</keyword>
<name>A0A5N8VAE3_9ACTN</name>
<dbReference type="Proteomes" id="UP000325849">
    <property type="component" value="Unassembled WGS sequence"/>
</dbReference>
<evidence type="ECO:0000313" key="4">
    <source>
        <dbReference type="Proteomes" id="UP000325849"/>
    </source>
</evidence>
<proteinExistence type="predicted"/>
<dbReference type="OrthoDB" id="3335835at2"/>
<dbReference type="GO" id="GO:0006313">
    <property type="term" value="P:DNA transposition"/>
    <property type="evidence" value="ECO:0007669"/>
    <property type="project" value="InterPro"/>
</dbReference>
<protein>
    <submittedName>
        <fullName evidence="3">Transposase</fullName>
    </submittedName>
</protein>
<evidence type="ECO:0000313" key="3">
    <source>
        <dbReference type="EMBL" id="MPY30925.1"/>
    </source>
</evidence>
<dbReference type="PANTHER" id="PTHR30007:SF0">
    <property type="entry name" value="TRANSPOSASE"/>
    <property type="match status" value="1"/>
</dbReference>
<dbReference type="RefSeq" id="WP_152885736.1">
    <property type="nucleotide sequence ID" value="NZ_VJZD01000016.1"/>
</dbReference>
<dbReference type="Pfam" id="PF01609">
    <property type="entry name" value="DDE_Tnp_1"/>
    <property type="match status" value="1"/>
</dbReference>